<protein>
    <recommendedName>
        <fullName evidence="3">DUF488 domain-containing protein</fullName>
    </recommendedName>
</protein>
<dbReference type="RefSeq" id="WP_282198627.1">
    <property type="nucleotide sequence ID" value="NZ_BOQE01000001.1"/>
</dbReference>
<name>A0AAV4LCA3_9BACL</name>
<accession>A0AAV4LCA3</accession>
<gene>
    <name evidence="1" type="ORF">DNHGIG_09750</name>
</gene>
<dbReference type="PANTHER" id="PTHR36849:SF1">
    <property type="entry name" value="CYTOPLASMIC PROTEIN"/>
    <property type="match status" value="1"/>
</dbReference>
<sequence length="122" mass="14478">MPYEIRLKRIYEPSDTGDGKRILVDRLWPRGVKKEQARLDEWMKGIAPSPGLRRQFNHKPERFAEFRELYEKELASDPLHQQLINQICQYAQEGNVTLLYAAKDPVHNHAVVLRDWVKKKLR</sequence>
<dbReference type="PANTHER" id="PTHR36849">
    <property type="entry name" value="CYTOPLASMIC PROTEIN-RELATED"/>
    <property type="match status" value="1"/>
</dbReference>
<dbReference type="InterPro" id="IPR052552">
    <property type="entry name" value="YeaO-like"/>
</dbReference>
<dbReference type="Pfam" id="PF22752">
    <property type="entry name" value="DUF488-N3i"/>
    <property type="match status" value="1"/>
</dbReference>
<organism evidence="1 2">
    <name type="scientific">Collibacillus ludicampi</name>
    <dbReference type="NCBI Taxonomy" id="2771369"/>
    <lineage>
        <taxon>Bacteria</taxon>
        <taxon>Bacillati</taxon>
        <taxon>Bacillota</taxon>
        <taxon>Bacilli</taxon>
        <taxon>Bacillales</taxon>
        <taxon>Alicyclobacillaceae</taxon>
        <taxon>Collibacillus</taxon>
    </lineage>
</organism>
<proteinExistence type="predicted"/>
<reference evidence="1" key="1">
    <citation type="journal article" date="2023" name="Int. J. Syst. Evol. Microbiol.">
        <title>Collibacillus ludicampi gen. nov., sp. nov., a new soil bacterium of the family Alicyclobacillaceae.</title>
        <authorList>
            <person name="Jojima T."/>
            <person name="Ioku Y."/>
            <person name="Fukuta Y."/>
            <person name="Shirasaka N."/>
            <person name="Matsumura Y."/>
            <person name="Mori M."/>
        </authorList>
    </citation>
    <scope>NUCLEOTIDE SEQUENCE</scope>
    <source>
        <strain evidence="1">TP075</strain>
    </source>
</reference>
<keyword evidence="2" id="KW-1185">Reference proteome</keyword>
<evidence type="ECO:0000313" key="2">
    <source>
        <dbReference type="Proteomes" id="UP001057291"/>
    </source>
</evidence>
<evidence type="ECO:0008006" key="3">
    <source>
        <dbReference type="Google" id="ProtNLM"/>
    </source>
</evidence>
<dbReference type="Proteomes" id="UP001057291">
    <property type="component" value="Unassembled WGS sequence"/>
</dbReference>
<evidence type="ECO:0000313" key="1">
    <source>
        <dbReference type="EMBL" id="GIM45426.1"/>
    </source>
</evidence>
<dbReference type="EMBL" id="BOQE01000001">
    <property type="protein sequence ID" value="GIM45426.1"/>
    <property type="molecule type" value="Genomic_DNA"/>
</dbReference>
<comment type="caution">
    <text evidence="1">The sequence shown here is derived from an EMBL/GenBank/DDBJ whole genome shotgun (WGS) entry which is preliminary data.</text>
</comment>
<dbReference type="AlphaFoldDB" id="A0AAV4LCA3"/>